<keyword evidence="3" id="KW-1133">Transmembrane helix</keyword>
<organism evidence="5 6">
    <name type="scientific">Gloeothece citriformis (strain PCC 7424)</name>
    <name type="common">Cyanothece sp. (strain PCC 7424)</name>
    <dbReference type="NCBI Taxonomy" id="65393"/>
    <lineage>
        <taxon>Bacteria</taxon>
        <taxon>Bacillati</taxon>
        <taxon>Cyanobacteriota</taxon>
        <taxon>Cyanophyceae</taxon>
        <taxon>Oscillatoriophycideae</taxon>
        <taxon>Chroococcales</taxon>
        <taxon>Aphanothecaceae</taxon>
        <taxon>Gloeothece</taxon>
        <taxon>Gloeothece citriformis</taxon>
    </lineage>
</organism>
<gene>
    <name evidence="5" type="ordered locus">PCC7424_2765</name>
</gene>
<dbReference type="GO" id="GO:0042284">
    <property type="term" value="F:sphingolipid delta-4 desaturase activity"/>
    <property type="evidence" value="ECO:0007669"/>
    <property type="project" value="TreeGrafter"/>
</dbReference>
<dbReference type="GO" id="GO:0046513">
    <property type="term" value="P:ceramide biosynthetic process"/>
    <property type="evidence" value="ECO:0007669"/>
    <property type="project" value="TreeGrafter"/>
</dbReference>
<feature type="transmembrane region" description="Helical" evidence="3">
    <location>
        <begin position="46"/>
        <end position="64"/>
    </location>
</feature>
<sequence>MSNSDLSVMNTTQELESFAPVSGANPKVILSVEELNALNVRSNRPGWLQLAGHLAVMGVSGYLWGTNRDHLSIALPALVVYGFSIASMFAPMHEFVHRTVFTHYRLNDLMAWLTGLLSFYNSTFYRRYHKWHHRYTRVPNKDPELTDLEPTNLRNYLLIISGLPWWIGKLQGHFSMAFGQFQDCPFIPEAAQKEITRSTRLQLAVYGIAIAVSLIFKQPWFFVYWLLPLAVGQPILRFILLAEHTECSRDNNFLTNTRTTLTGWPIRFLMWNMPYHAEHHLYPSIPFHALPLAHQKLSDRFTHVDGGYMKVNRNIITAMKRVAV</sequence>
<dbReference type="AlphaFoldDB" id="B7K7Y0"/>
<dbReference type="OrthoDB" id="9792534at2"/>
<dbReference type="InterPro" id="IPR005804">
    <property type="entry name" value="FA_desaturase_dom"/>
</dbReference>
<protein>
    <submittedName>
        <fullName evidence="5">Fatty acid desaturase</fullName>
    </submittedName>
</protein>
<dbReference type="PANTHER" id="PTHR12879">
    <property type="entry name" value="SPHINGOLIPID DELTA 4 DESATURASE/C-4 HYDROXYLASE PROTEIN DES2"/>
    <property type="match status" value="1"/>
</dbReference>
<dbReference type="Pfam" id="PF00487">
    <property type="entry name" value="FA_desaturase"/>
    <property type="match status" value="1"/>
</dbReference>
<keyword evidence="3" id="KW-0472">Membrane</keyword>
<proteinExistence type="inferred from homology"/>
<dbReference type="HOGENOM" id="CLU_052920_1_0_3"/>
<evidence type="ECO:0000256" key="3">
    <source>
        <dbReference type="SAM" id="Phobius"/>
    </source>
</evidence>
<dbReference type="EMBL" id="CP001291">
    <property type="protein sequence ID" value="ACK71176.1"/>
    <property type="molecule type" value="Genomic_DNA"/>
</dbReference>
<dbReference type="KEGG" id="cyc:PCC7424_2765"/>
<dbReference type="CDD" id="cd03511">
    <property type="entry name" value="Rhizopine-oxygenase-like"/>
    <property type="match status" value="1"/>
</dbReference>
<evidence type="ECO:0000256" key="1">
    <source>
        <dbReference type="ARBA" id="ARBA00001954"/>
    </source>
</evidence>
<accession>B7K7Y0</accession>
<evidence type="ECO:0000256" key="2">
    <source>
        <dbReference type="ARBA" id="ARBA00008749"/>
    </source>
</evidence>
<comment type="cofactor">
    <cofactor evidence="1">
        <name>Fe(2+)</name>
        <dbReference type="ChEBI" id="CHEBI:29033"/>
    </cofactor>
</comment>
<keyword evidence="6" id="KW-1185">Reference proteome</keyword>
<dbReference type="GO" id="GO:0016020">
    <property type="term" value="C:membrane"/>
    <property type="evidence" value="ECO:0007669"/>
    <property type="project" value="GOC"/>
</dbReference>
<name>B7K7Y0_GLOC7</name>
<dbReference type="STRING" id="65393.PCC7424_2765"/>
<evidence type="ECO:0000313" key="6">
    <source>
        <dbReference type="Proteomes" id="UP000002384"/>
    </source>
</evidence>
<evidence type="ECO:0000259" key="4">
    <source>
        <dbReference type="Pfam" id="PF00487"/>
    </source>
</evidence>
<feature type="domain" description="Fatty acid desaturase" evidence="4">
    <location>
        <begin position="75"/>
        <end position="308"/>
    </location>
</feature>
<dbReference type="Proteomes" id="UP000002384">
    <property type="component" value="Chromosome"/>
</dbReference>
<evidence type="ECO:0000313" key="5">
    <source>
        <dbReference type="EMBL" id="ACK71176.1"/>
    </source>
</evidence>
<dbReference type="PANTHER" id="PTHR12879:SF8">
    <property type="entry name" value="SPHINGOLIPID DELTA(4)-DESATURASE DES1"/>
    <property type="match status" value="1"/>
</dbReference>
<feature type="transmembrane region" description="Helical" evidence="3">
    <location>
        <begin position="71"/>
        <end position="89"/>
    </location>
</feature>
<keyword evidence="3" id="KW-0812">Transmembrane</keyword>
<reference evidence="6" key="1">
    <citation type="journal article" date="2011" name="MBio">
        <title>Novel metabolic attributes of the genus Cyanothece, comprising a group of unicellular nitrogen-fixing Cyanobacteria.</title>
        <authorList>
            <person name="Bandyopadhyay A."/>
            <person name="Elvitigala T."/>
            <person name="Welsh E."/>
            <person name="Stockel J."/>
            <person name="Liberton M."/>
            <person name="Min H."/>
            <person name="Sherman L.A."/>
            <person name="Pakrasi H.B."/>
        </authorList>
    </citation>
    <scope>NUCLEOTIDE SEQUENCE [LARGE SCALE GENOMIC DNA]</scope>
    <source>
        <strain evidence="6">PCC 7424</strain>
    </source>
</reference>
<comment type="similarity">
    <text evidence="2">Belongs to the fatty acid desaturase type 2 family.</text>
</comment>
<feature type="transmembrane region" description="Helical" evidence="3">
    <location>
        <begin position="109"/>
        <end position="128"/>
    </location>
</feature>
<dbReference type="InterPro" id="IPR039393">
    <property type="entry name" value="Rhizopine-oxygenase-like"/>
</dbReference>
<dbReference type="eggNOG" id="COG3239">
    <property type="taxonomic scope" value="Bacteria"/>
</dbReference>
<feature type="transmembrane region" description="Helical" evidence="3">
    <location>
        <begin position="203"/>
        <end position="227"/>
    </location>
</feature>